<reference evidence="1 2" key="1">
    <citation type="journal article" date="2023" name="Sci. Data">
        <title>Genome assembly of the Korean intertidal mud-creeper Batillaria attramentaria.</title>
        <authorList>
            <person name="Patra A.K."/>
            <person name="Ho P.T."/>
            <person name="Jun S."/>
            <person name="Lee S.J."/>
            <person name="Kim Y."/>
            <person name="Won Y.J."/>
        </authorList>
    </citation>
    <scope>NUCLEOTIDE SEQUENCE [LARGE SCALE GENOMIC DNA]</scope>
    <source>
        <strain evidence="1">Wonlab-2016</strain>
    </source>
</reference>
<name>A0ABD0KMX5_9CAEN</name>
<gene>
    <name evidence="1" type="ORF">BaRGS_00020212</name>
</gene>
<organism evidence="1 2">
    <name type="scientific">Batillaria attramentaria</name>
    <dbReference type="NCBI Taxonomy" id="370345"/>
    <lineage>
        <taxon>Eukaryota</taxon>
        <taxon>Metazoa</taxon>
        <taxon>Spiralia</taxon>
        <taxon>Lophotrochozoa</taxon>
        <taxon>Mollusca</taxon>
        <taxon>Gastropoda</taxon>
        <taxon>Caenogastropoda</taxon>
        <taxon>Sorbeoconcha</taxon>
        <taxon>Cerithioidea</taxon>
        <taxon>Batillariidae</taxon>
        <taxon>Batillaria</taxon>
    </lineage>
</organism>
<evidence type="ECO:0000313" key="1">
    <source>
        <dbReference type="EMBL" id="KAK7488595.1"/>
    </source>
</evidence>
<evidence type="ECO:0000313" key="2">
    <source>
        <dbReference type="Proteomes" id="UP001519460"/>
    </source>
</evidence>
<dbReference type="EMBL" id="JACVVK020000149">
    <property type="protein sequence ID" value="KAK7488595.1"/>
    <property type="molecule type" value="Genomic_DNA"/>
</dbReference>
<comment type="caution">
    <text evidence="1">The sequence shown here is derived from an EMBL/GenBank/DDBJ whole genome shotgun (WGS) entry which is preliminary data.</text>
</comment>
<dbReference type="AlphaFoldDB" id="A0ABD0KMX5"/>
<protein>
    <submittedName>
        <fullName evidence="1">Uncharacterized protein</fullName>
    </submittedName>
</protein>
<sequence length="97" mass="11090">MGTLTLINDLLQRNVHTGAGVVVTFYCQHFVRMVRNIHLNSEYPCSSPSFLKQAQPQLCQGYNCLSVTVHIVHAFQLQITKIKLKILQSIHRDSKRI</sequence>
<accession>A0ABD0KMX5</accession>
<dbReference type="Proteomes" id="UP001519460">
    <property type="component" value="Unassembled WGS sequence"/>
</dbReference>
<proteinExistence type="predicted"/>
<keyword evidence="2" id="KW-1185">Reference proteome</keyword>